<reference evidence="2" key="1">
    <citation type="submission" date="2020-09" db="EMBL/GenBank/DDBJ databases">
        <title>Comparative genome analyses of four rice-infecting Rhizoctonia solani isolates reveal extensive enrichment of homogalacturonan modification genes.</title>
        <authorList>
            <person name="Lee D.-Y."/>
            <person name="Jeon J."/>
            <person name="Kim K.-T."/>
            <person name="Cheong K."/>
            <person name="Song H."/>
            <person name="Choi G."/>
            <person name="Ko J."/>
            <person name="Opiyo S.O."/>
            <person name="Zuo S."/>
            <person name="Madhav S."/>
            <person name="Lee Y.-H."/>
            <person name="Wang G.-L."/>
        </authorList>
    </citation>
    <scope>NUCLEOTIDE SEQUENCE</scope>
    <source>
        <strain evidence="2">AG1-IA YN-7</strain>
    </source>
</reference>
<feature type="compositionally biased region" description="Acidic residues" evidence="1">
    <location>
        <begin position="129"/>
        <end position="138"/>
    </location>
</feature>
<dbReference type="Proteomes" id="UP000650582">
    <property type="component" value="Unassembled WGS sequence"/>
</dbReference>
<accession>A0A8H7H1C4</accession>
<protein>
    <submittedName>
        <fullName evidence="2">Uncharacterized protein</fullName>
    </submittedName>
</protein>
<gene>
    <name evidence="2" type="ORF">RHS04_08618</name>
</gene>
<sequence length="1010" mass="115039">MCMHPLNKERNLQALLELRASLQARDACANTLNGPNALDQDQLSLPGPGPTYAQEHINHELDRPRIEDEFTGGNNIFQDQFELPHVNIPEPTSDGSEDSSDAPAPQFDPLIDQGFAGNPPQAPSPPPELEYDSDDSESNYEFTHAYDDPPILRYTYLNALADHIVRKNTVRDTETNLKNTLTAFELAPGLIPEHIVPLTTLKSIRQHIGLNTSQLLKQVPVCDKCYKRYSMADVSASSLPAVCTRELPPCTGSYMKITIKNGKPKKIPSKVLLYMRIIPSLRHMLLRPSFVQLLREGAESKQQERPPNTYFDVSDGEVWNSARIGLWRVFQQDGTVTDEPIAPGSDVLVSSLGYGLFATLNIDWFGLSKKHSCGAIYLAILNLPRHARYQIHNIILACVVSGPTEPHLEDINFVLEPIVESFKQLYAGVAVKVYQENLPQTVERLYAYPAMVDADVPAQAKHNQLPPHSHNKRIGCDCEVTKADLNNPNGKAYDPSKFIYSDEWDILRLSKESKTNQEARKRIAKDYGIRWSVFNELPGWMPHSSAPFNPMHCLYLGIVNRLWIDVIEDGYLLNSRQEETFESFLSSLVWPSQIGRLPVSKSPTTSALNRRKADEWQRLISVLPIALWISWRNALDQISDAAPNVPPQTAKKPSFTRNLKAVWECVQQLSASVRLFTSWVAYMPDIERAEQYMRHYCEGLLRLMVKLQPNHHFAMHFKQYFKLFGPCYAWWLFPYERFNGILEQIELNNHPDELETTLARWWIRTHQLHNYLERLPLDATPQERAVLEKLYQGHQDRGTLLTMAESLHGGRPVIQPSAIPSTFINLRNLDETGDIYLAVLGFACNRWPHRDFISDIAFGMPGKFFCLHKTARKLHFIHRNTVRYGCESSQRSQSDQYALLMANEGRCPVKILWHFQIEVLDEEPEICSVVSRLNMEDIPLLPWSLYAKDLGYFVAWDNSFGPVEAISPNQLVSPVVTAPFSMRHSAAHLWIVIAYDRTGSKVFKNKDNDN</sequence>
<evidence type="ECO:0000313" key="2">
    <source>
        <dbReference type="EMBL" id="KAF8670362.1"/>
    </source>
</evidence>
<dbReference type="EMBL" id="JACYCC010000265">
    <property type="protein sequence ID" value="KAF8670362.1"/>
    <property type="molecule type" value="Genomic_DNA"/>
</dbReference>
<organism evidence="2 3">
    <name type="scientific">Rhizoctonia solani</name>
    <dbReference type="NCBI Taxonomy" id="456999"/>
    <lineage>
        <taxon>Eukaryota</taxon>
        <taxon>Fungi</taxon>
        <taxon>Dikarya</taxon>
        <taxon>Basidiomycota</taxon>
        <taxon>Agaricomycotina</taxon>
        <taxon>Agaricomycetes</taxon>
        <taxon>Cantharellales</taxon>
        <taxon>Ceratobasidiaceae</taxon>
        <taxon>Rhizoctonia</taxon>
    </lineage>
</organism>
<dbReference type="AlphaFoldDB" id="A0A8H7H1C4"/>
<comment type="caution">
    <text evidence="2">The sequence shown here is derived from an EMBL/GenBank/DDBJ whole genome shotgun (WGS) entry which is preliminary data.</text>
</comment>
<evidence type="ECO:0000256" key="1">
    <source>
        <dbReference type="SAM" id="MobiDB-lite"/>
    </source>
</evidence>
<name>A0A8H7H1C4_9AGAM</name>
<proteinExistence type="predicted"/>
<feature type="region of interest" description="Disordered" evidence="1">
    <location>
        <begin position="33"/>
        <end position="54"/>
    </location>
</feature>
<feature type="region of interest" description="Disordered" evidence="1">
    <location>
        <begin position="85"/>
        <end position="144"/>
    </location>
</feature>
<feature type="compositionally biased region" description="Polar residues" evidence="1">
    <location>
        <begin position="33"/>
        <end position="43"/>
    </location>
</feature>
<dbReference type="PANTHER" id="PTHR46579">
    <property type="entry name" value="F5/8 TYPE C DOMAIN-CONTAINING PROTEIN-RELATED"/>
    <property type="match status" value="1"/>
</dbReference>
<evidence type="ECO:0000313" key="3">
    <source>
        <dbReference type="Proteomes" id="UP000650582"/>
    </source>
</evidence>
<dbReference type="PANTHER" id="PTHR46579:SF1">
    <property type="entry name" value="F5_8 TYPE C DOMAIN-CONTAINING PROTEIN"/>
    <property type="match status" value="1"/>
</dbReference>